<gene>
    <name evidence="2" type="ORF">MUK42_34394</name>
</gene>
<organism evidence="2 3">
    <name type="scientific">Musa troglodytarum</name>
    <name type="common">fe'i banana</name>
    <dbReference type="NCBI Taxonomy" id="320322"/>
    <lineage>
        <taxon>Eukaryota</taxon>
        <taxon>Viridiplantae</taxon>
        <taxon>Streptophyta</taxon>
        <taxon>Embryophyta</taxon>
        <taxon>Tracheophyta</taxon>
        <taxon>Spermatophyta</taxon>
        <taxon>Magnoliopsida</taxon>
        <taxon>Liliopsida</taxon>
        <taxon>Zingiberales</taxon>
        <taxon>Musaceae</taxon>
        <taxon>Musa</taxon>
    </lineage>
</organism>
<sequence>MAVHGGGWCGQPLWMWESTGKNIQGKRGEQISHSSLGFHSLERGEVNSTRGPREVQVGSNGVRMSDDHGNSAGILVAEIDSSVTYGSSVLGIPLHIRRLEYLRDFEATNNIFLDG</sequence>
<protein>
    <submittedName>
        <fullName evidence="2">Uncharacterized protein</fullName>
    </submittedName>
</protein>
<feature type="region of interest" description="Disordered" evidence="1">
    <location>
        <begin position="41"/>
        <end position="66"/>
    </location>
</feature>
<keyword evidence="3" id="KW-1185">Reference proteome</keyword>
<evidence type="ECO:0000313" key="2">
    <source>
        <dbReference type="EMBL" id="URD75030.1"/>
    </source>
</evidence>
<name>A0A9E7JBG7_9LILI</name>
<accession>A0A9E7JBG7</accession>
<proteinExistence type="predicted"/>
<dbReference type="AlphaFoldDB" id="A0A9E7JBG7"/>
<evidence type="ECO:0000313" key="3">
    <source>
        <dbReference type="Proteomes" id="UP001055439"/>
    </source>
</evidence>
<dbReference type="Proteomes" id="UP001055439">
    <property type="component" value="Chromosome 1"/>
</dbReference>
<evidence type="ECO:0000256" key="1">
    <source>
        <dbReference type="SAM" id="MobiDB-lite"/>
    </source>
</evidence>
<dbReference type="EMBL" id="CP097502">
    <property type="protein sequence ID" value="URD75030.1"/>
    <property type="molecule type" value="Genomic_DNA"/>
</dbReference>
<reference evidence="2" key="1">
    <citation type="submission" date="2022-05" db="EMBL/GenBank/DDBJ databases">
        <title>The Musa troglodytarum L. genome provides insights into the mechanism of non-climacteric behaviour and enrichment of carotenoids.</title>
        <authorList>
            <person name="Wang J."/>
        </authorList>
    </citation>
    <scope>NUCLEOTIDE SEQUENCE</scope>
    <source>
        <tissue evidence="2">Leaf</tissue>
    </source>
</reference>